<feature type="compositionally biased region" description="Low complexity" evidence="6">
    <location>
        <begin position="138"/>
        <end position="158"/>
    </location>
</feature>
<evidence type="ECO:0000256" key="2">
    <source>
        <dbReference type="ARBA" id="ARBA00022737"/>
    </source>
</evidence>
<keyword evidence="4" id="KW-0862">Zinc</keyword>
<evidence type="ECO:0000256" key="4">
    <source>
        <dbReference type="ARBA" id="ARBA00022833"/>
    </source>
</evidence>
<dbReference type="SUPFAM" id="SSF57667">
    <property type="entry name" value="beta-beta-alpha zinc fingers"/>
    <property type="match status" value="1"/>
</dbReference>
<dbReference type="PROSITE" id="PS00028">
    <property type="entry name" value="ZINC_FINGER_C2H2_1"/>
    <property type="match status" value="1"/>
</dbReference>
<feature type="compositionally biased region" description="Polar residues" evidence="6">
    <location>
        <begin position="232"/>
        <end position="241"/>
    </location>
</feature>
<feature type="region of interest" description="Disordered" evidence="6">
    <location>
        <begin position="367"/>
        <end position="635"/>
    </location>
</feature>
<feature type="compositionally biased region" description="Pro residues" evidence="6">
    <location>
        <begin position="383"/>
        <end position="395"/>
    </location>
</feature>
<name>A0ABR3JDK0_9AGAR</name>
<feature type="region of interest" description="Disordered" evidence="6">
    <location>
        <begin position="104"/>
        <end position="344"/>
    </location>
</feature>
<feature type="compositionally biased region" description="Polar residues" evidence="6">
    <location>
        <begin position="69"/>
        <end position="86"/>
    </location>
</feature>
<evidence type="ECO:0000256" key="1">
    <source>
        <dbReference type="ARBA" id="ARBA00022723"/>
    </source>
</evidence>
<reference evidence="9" key="1">
    <citation type="submission" date="2024-06" db="EMBL/GenBank/DDBJ databases">
        <title>Multi-omics analyses provide insights into the biosynthesis of the anticancer antibiotic pleurotin in Hohenbuehelia grisea.</title>
        <authorList>
            <person name="Weaver J.A."/>
            <person name="Alberti F."/>
        </authorList>
    </citation>
    <scope>NUCLEOTIDE SEQUENCE [LARGE SCALE GENOMIC DNA]</scope>
    <source>
        <strain evidence="9">T-177</strain>
    </source>
</reference>
<feature type="compositionally biased region" description="Low complexity" evidence="6">
    <location>
        <begin position="529"/>
        <end position="551"/>
    </location>
</feature>
<sequence length="692" mass="72921">MSSSSNASSSGTQQTPHDDALEVPELDSSFSWESILDLLPPIWSPGSTTALSISEFSTVVDSAWDGSLLSTSESAGHSRQLHSASPRSAPDFFSTFFASKEENVEVQSEQSVGGDSVFSATSPSGSTSEPRHIEEEPPAAGSSHPVHPSPSSSRISEPAPKPTRLDPRTLGRLASEGSLLIPESYMRDSSPQSSRASRSSRGLPNQPALSSSHTAAPANTSTAFGDRYAPPNTAQQSTLATSRRGRRQDSPELFNATAPSGAPGSSSSHSMARSSKRPRKQSRPKASGPQPRLTENSANVRSSDPGSSAHTLATNRPQVGSDARDARHDAPRPAAELDREPIRFDSRTLGLLASAGALAIPKSYYMEGSVPNSSRTPGSSGGPPHPALPSSPPAKPVGSVSTRTAVSGGSALSRSTRQLAWGVSRKKRTQDSLESFNNTTSSNAPVPSIIPGAGASKRPRMQTHMVASGSHSRHQEGGAKPFDAPIAGPSSSGHSANLNRTRVGSGDLTRPALAQPFDAPRQAAVGLPSSSSASGSSVNPPLPSNDLPSSSRISWQNSFPQDHRRPAYSRPPRGRGARGQAPTMDQRQLGENPQNSIDQANSAVASGTTTAVHPEGSAGPSNSASSGMNPPHRRFPCPRPGCTADFNRPADIRRHIDSVHEKKKYPCEECGRQFSRRDALKFHVRLKHVYNL</sequence>
<dbReference type="Proteomes" id="UP001556367">
    <property type="component" value="Unassembled WGS sequence"/>
</dbReference>
<accession>A0ABR3JDK0</accession>
<feature type="domain" description="C2H2-type" evidence="7">
    <location>
        <begin position="635"/>
        <end position="665"/>
    </location>
</feature>
<feature type="region of interest" description="Disordered" evidence="6">
    <location>
        <begin position="1"/>
        <end position="24"/>
    </location>
</feature>
<feature type="compositionally biased region" description="Low complexity" evidence="6">
    <location>
        <begin position="187"/>
        <end position="201"/>
    </location>
</feature>
<feature type="compositionally biased region" description="Polar residues" evidence="6">
    <location>
        <begin position="583"/>
        <end position="611"/>
    </location>
</feature>
<dbReference type="Gene3D" id="3.30.160.60">
    <property type="entry name" value="Classic Zinc Finger"/>
    <property type="match status" value="2"/>
</dbReference>
<feature type="compositionally biased region" description="Basic and acidic residues" evidence="6">
    <location>
        <begin position="322"/>
        <end position="344"/>
    </location>
</feature>
<feature type="compositionally biased region" description="Polar residues" evidence="6">
    <location>
        <begin position="489"/>
        <end position="502"/>
    </location>
</feature>
<keyword evidence="2" id="KW-0677">Repeat</keyword>
<dbReference type="PROSITE" id="PS50157">
    <property type="entry name" value="ZINC_FINGER_C2H2_2"/>
    <property type="match status" value="2"/>
</dbReference>
<feature type="compositionally biased region" description="Polar residues" evidence="6">
    <location>
        <begin position="293"/>
        <end position="318"/>
    </location>
</feature>
<dbReference type="EMBL" id="JASNQZ010000008">
    <property type="protein sequence ID" value="KAL0953185.1"/>
    <property type="molecule type" value="Genomic_DNA"/>
</dbReference>
<evidence type="ECO:0000256" key="3">
    <source>
        <dbReference type="ARBA" id="ARBA00022771"/>
    </source>
</evidence>
<feature type="compositionally biased region" description="Low complexity" evidence="6">
    <location>
        <begin position="616"/>
        <end position="630"/>
    </location>
</feature>
<feature type="compositionally biased region" description="Polar residues" evidence="6">
    <location>
        <begin position="207"/>
        <end position="223"/>
    </location>
</feature>
<feature type="compositionally biased region" description="Basic residues" evidence="6">
    <location>
        <begin position="274"/>
        <end position="283"/>
    </location>
</feature>
<protein>
    <recommendedName>
        <fullName evidence="7">C2H2-type domain-containing protein</fullName>
    </recommendedName>
</protein>
<evidence type="ECO:0000259" key="7">
    <source>
        <dbReference type="PROSITE" id="PS50157"/>
    </source>
</evidence>
<proteinExistence type="predicted"/>
<dbReference type="InterPro" id="IPR036236">
    <property type="entry name" value="Znf_C2H2_sf"/>
</dbReference>
<feature type="compositionally biased region" description="Low complexity" evidence="6">
    <location>
        <begin position="1"/>
        <end position="10"/>
    </location>
</feature>
<gene>
    <name evidence="8" type="ORF">HGRIS_004440</name>
</gene>
<evidence type="ECO:0000256" key="5">
    <source>
        <dbReference type="PROSITE-ProRule" id="PRU00042"/>
    </source>
</evidence>
<dbReference type="SMART" id="SM00355">
    <property type="entry name" value="ZnF_C2H2"/>
    <property type="match status" value="2"/>
</dbReference>
<feature type="compositionally biased region" description="Polar residues" evidence="6">
    <location>
        <begin position="432"/>
        <end position="445"/>
    </location>
</feature>
<evidence type="ECO:0000313" key="9">
    <source>
        <dbReference type="Proteomes" id="UP001556367"/>
    </source>
</evidence>
<feature type="compositionally biased region" description="Polar residues" evidence="6">
    <location>
        <begin position="399"/>
        <end position="418"/>
    </location>
</feature>
<keyword evidence="1" id="KW-0479">Metal-binding</keyword>
<organism evidence="8 9">
    <name type="scientific">Hohenbuehelia grisea</name>
    <dbReference type="NCBI Taxonomy" id="104357"/>
    <lineage>
        <taxon>Eukaryota</taxon>
        <taxon>Fungi</taxon>
        <taxon>Dikarya</taxon>
        <taxon>Basidiomycota</taxon>
        <taxon>Agaricomycotina</taxon>
        <taxon>Agaricomycetes</taxon>
        <taxon>Agaricomycetidae</taxon>
        <taxon>Agaricales</taxon>
        <taxon>Pleurotineae</taxon>
        <taxon>Pleurotaceae</taxon>
        <taxon>Hohenbuehelia</taxon>
    </lineage>
</organism>
<comment type="caution">
    <text evidence="8">The sequence shown here is derived from an EMBL/GenBank/DDBJ whole genome shotgun (WGS) entry which is preliminary data.</text>
</comment>
<keyword evidence="9" id="KW-1185">Reference proteome</keyword>
<feature type="region of interest" description="Disordered" evidence="6">
    <location>
        <begin position="69"/>
        <end position="88"/>
    </location>
</feature>
<feature type="compositionally biased region" description="Polar residues" evidence="6">
    <location>
        <begin position="118"/>
        <end position="128"/>
    </location>
</feature>
<dbReference type="Pfam" id="PF00096">
    <property type="entry name" value="zf-C2H2"/>
    <property type="match status" value="1"/>
</dbReference>
<keyword evidence="3 5" id="KW-0863">Zinc-finger</keyword>
<dbReference type="InterPro" id="IPR013087">
    <property type="entry name" value="Znf_C2H2_type"/>
</dbReference>
<feature type="compositionally biased region" description="Low complexity" evidence="6">
    <location>
        <begin position="256"/>
        <end position="273"/>
    </location>
</feature>
<evidence type="ECO:0000256" key="6">
    <source>
        <dbReference type="SAM" id="MobiDB-lite"/>
    </source>
</evidence>
<dbReference type="PANTHER" id="PTHR24408:SF58">
    <property type="entry name" value="TRANSCRIPTION FACTOR (TFIIIA), PUTATIVE (AFU_ORTHOLOGUE AFUA_1G05150)-RELATED"/>
    <property type="match status" value="1"/>
</dbReference>
<evidence type="ECO:0000313" key="8">
    <source>
        <dbReference type="EMBL" id="KAL0953185.1"/>
    </source>
</evidence>
<dbReference type="PANTHER" id="PTHR24408">
    <property type="entry name" value="ZINC FINGER PROTEIN"/>
    <property type="match status" value="1"/>
</dbReference>
<feature type="domain" description="C2H2-type" evidence="7">
    <location>
        <begin position="665"/>
        <end position="688"/>
    </location>
</feature>